<accession>A0A6J6YXM2</accession>
<organism evidence="1">
    <name type="scientific">freshwater metagenome</name>
    <dbReference type="NCBI Taxonomy" id="449393"/>
    <lineage>
        <taxon>unclassified sequences</taxon>
        <taxon>metagenomes</taxon>
        <taxon>ecological metagenomes</taxon>
    </lineage>
</organism>
<protein>
    <submittedName>
        <fullName evidence="1">Unannotated protein</fullName>
    </submittedName>
</protein>
<dbReference type="EMBL" id="CAFAAL010000151">
    <property type="protein sequence ID" value="CAB4813879.1"/>
    <property type="molecule type" value="Genomic_DNA"/>
</dbReference>
<dbReference type="AlphaFoldDB" id="A0A6J6YXM2"/>
<name>A0A6J6YXM2_9ZZZZ</name>
<gene>
    <name evidence="1" type="ORF">UFOPK3004_01414</name>
</gene>
<evidence type="ECO:0000313" key="1">
    <source>
        <dbReference type="EMBL" id="CAB4813879.1"/>
    </source>
</evidence>
<proteinExistence type="predicted"/>
<reference evidence="1" key="1">
    <citation type="submission" date="2020-05" db="EMBL/GenBank/DDBJ databases">
        <authorList>
            <person name="Chiriac C."/>
            <person name="Salcher M."/>
            <person name="Ghai R."/>
            <person name="Kavagutti S V."/>
        </authorList>
    </citation>
    <scope>NUCLEOTIDE SEQUENCE</scope>
</reference>
<sequence>MNFPNQPRRTKIHLTQLAPASPDSSSTLIDCGTCVMRETDACADCVVTFLFQEPSEETENDESCQVGAESIAVVFDISEIRAMRALAEAGLVPTLRHRASG</sequence>